<dbReference type="EMBL" id="DUGC01000021">
    <property type="protein sequence ID" value="HIH09230.1"/>
    <property type="molecule type" value="Genomic_DNA"/>
</dbReference>
<dbReference type="Gene3D" id="3.50.50.60">
    <property type="entry name" value="FAD/NAD(P)-binding domain"/>
    <property type="match status" value="1"/>
</dbReference>
<dbReference type="InterPro" id="IPR036188">
    <property type="entry name" value="FAD/NAD-bd_sf"/>
</dbReference>
<protein>
    <submittedName>
        <fullName evidence="2">Geranylgeranyl reductase family protein</fullName>
    </submittedName>
</protein>
<dbReference type="InterPro" id="IPR011777">
    <property type="entry name" value="Geranylgeranyl_Rdtase_fam"/>
</dbReference>
<evidence type="ECO:0000313" key="3">
    <source>
        <dbReference type="Proteomes" id="UP000565078"/>
    </source>
</evidence>
<dbReference type="Pfam" id="PF01494">
    <property type="entry name" value="FAD_binding_3"/>
    <property type="match status" value="1"/>
</dbReference>
<dbReference type="PANTHER" id="PTHR42685">
    <property type="entry name" value="GERANYLGERANYL DIPHOSPHATE REDUCTASE"/>
    <property type="match status" value="1"/>
</dbReference>
<dbReference type="SUPFAM" id="SSF51905">
    <property type="entry name" value="FAD/NAD(P)-binding domain"/>
    <property type="match status" value="1"/>
</dbReference>
<reference evidence="3" key="1">
    <citation type="journal article" date="2020" name="bioRxiv">
        <title>A rank-normalized archaeal taxonomy based on genome phylogeny resolves widespread incomplete and uneven classifications.</title>
        <authorList>
            <person name="Rinke C."/>
            <person name="Chuvochina M."/>
            <person name="Mussig A.J."/>
            <person name="Chaumeil P.-A."/>
            <person name="Waite D.W."/>
            <person name="Whitman W.B."/>
            <person name="Parks D.H."/>
            <person name="Hugenholtz P."/>
        </authorList>
    </citation>
    <scope>NUCLEOTIDE SEQUENCE [LARGE SCALE GENOMIC DNA]</scope>
</reference>
<dbReference type="AlphaFoldDB" id="A0A7J4IWK4"/>
<evidence type="ECO:0000313" key="2">
    <source>
        <dbReference type="EMBL" id="HIH09230.1"/>
    </source>
</evidence>
<gene>
    <name evidence="2" type="ORF">HA254_01015</name>
</gene>
<dbReference type="InterPro" id="IPR002938">
    <property type="entry name" value="FAD-bd"/>
</dbReference>
<comment type="caution">
    <text evidence="2">The sequence shown here is derived from an EMBL/GenBank/DDBJ whole genome shotgun (WGS) entry which is preliminary data.</text>
</comment>
<dbReference type="Proteomes" id="UP000565078">
    <property type="component" value="Unassembled WGS sequence"/>
</dbReference>
<dbReference type="PANTHER" id="PTHR42685:SF18">
    <property type="entry name" value="DIGERANYLGERANYLGLYCEROPHOSPHOLIPID REDUCTASE"/>
    <property type="match status" value="1"/>
</dbReference>
<dbReference type="NCBIfam" id="TIGR02032">
    <property type="entry name" value="GG-red-SF"/>
    <property type="match status" value="1"/>
</dbReference>
<accession>A0A7J4IWK4</accession>
<sequence length="379" mass="41522">MAAIVGAGPAGLAAAKRLQERGWKSVILEEHAVVGDPVACTGLISSSGVNELGIRKEVEETLLNKLRGAQIFSHNHEMIEVKRTETVAYVIDRGAFDRALAREAIAAGAELRLETGMIDVRKETVFVEHKGRGEIIKAKVIVGADGANSKTRRIMGINTGIENFVHAYQVDVKGHFDPHFAQVFLGNYAKGFFAWIVPENEERARVGLASTSGNVRKDFNVFINEKNITGEACDMCSKLIPVGEPLKATVKDNMLLAGDAAFQTKASTGGGIILGMHAGRICADAIHDHFASDAPLKNYEKGCNALNNDLRLHWKIRQFINSKSEEQIDKLFREMGKAKVGEFLSEHGDMDRPSRFIGKALTKPSMWRLLPQGLKFLST</sequence>
<evidence type="ECO:0000259" key="1">
    <source>
        <dbReference type="Pfam" id="PF01494"/>
    </source>
</evidence>
<feature type="domain" description="FAD-binding" evidence="1">
    <location>
        <begin position="3"/>
        <end position="277"/>
    </location>
</feature>
<proteinExistence type="predicted"/>
<dbReference type="PRINTS" id="PR00420">
    <property type="entry name" value="RNGMNOXGNASE"/>
</dbReference>
<name>A0A7J4IWK4_9ARCH</name>
<organism evidence="2 3">
    <name type="scientific">Candidatus Iainarchaeum sp</name>
    <dbReference type="NCBI Taxonomy" id="3101447"/>
    <lineage>
        <taxon>Archaea</taxon>
        <taxon>Candidatus Iainarchaeota</taxon>
        <taxon>Candidatus Iainarchaeia</taxon>
        <taxon>Candidatus Iainarchaeales</taxon>
        <taxon>Candidatus Iainarchaeaceae</taxon>
        <taxon>Candidatus Iainarchaeum</taxon>
    </lineage>
</organism>
<dbReference type="GO" id="GO:0071949">
    <property type="term" value="F:FAD binding"/>
    <property type="evidence" value="ECO:0007669"/>
    <property type="project" value="InterPro"/>
</dbReference>
<dbReference type="InterPro" id="IPR050407">
    <property type="entry name" value="Geranylgeranyl_reductase"/>
</dbReference>
<dbReference type="GO" id="GO:0016628">
    <property type="term" value="F:oxidoreductase activity, acting on the CH-CH group of donors, NAD or NADP as acceptor"/>
    <property type="evidence" value="ECO:0007669"/>
    <property type="project" value="InterPro"/>
</dbReference>